<protein>
    <submittedName>
        <fullName evidence="1">Uncharacterized protein</fullName>
    </submittedName>
</protein>
<proteinExistence type="predicted"/>
<organism evidence="1">
    <name type="scientific">marine sediment metagenome</name>
    <dbReference type="NCBI Taxonomy" id="412755"/>
    <lineage>
        <taxon>unclassified sequences</taxon>
        <taxon>metagenomes</taxon>
        <taxon>ecological metagenomes</taxon>
    </lineage>
</organism>
<evidence type="ECO:0000313" key="1">
    <source>
        <dbReference type="EMBL" id="KKN15322.1"/>
    </source>
</evidence>
<accession>A0A0F9NTG1</accession>
<name>A0A0F9NTG1_9ZZZZ</name>
<reference evidence="1" key="1">
    <citation type="journal article" date="2015" name="Nature">
        <title>Complex archaea that bridge the gap between prokaryotes and eukaryotes.</title>
        <authorList>
            <person name="Spang A."/>
            <person name="Saw J.H."/>
            <person name="Jorgensen S.L."/>
            <person name="Zaremba-Niedzwiedzka K."/>
            <person name="Martijn J."/>
            <person name="Lind A.E."/>
            <person name="van Eijk R."/>
            <person name="Schleper C."/>
            <person name="Guy L."/>
            <person name="Ettema T.J."/>
        </authorList>
    </citation>
    <scope>NUCLEOTIDE SEQUENCE</scope>
</reference>
<gene>
    <name evidence="1" type="ORF">LCGC14_0987210</name>
</gene>
<dbReference type="EMBL" id="LAZR01003724">
    <property type="protein sequence ID" value="KKN15322.1"/>
    <property type="molecule type" value="Genomic_DNA"/>
</dbReference>
<sequence length="109" mass="11059">MRTLIRSLVLAAVIVALLAGNGHATITTTIVIVADSATSVFASVPYTQDVAITNRGSGAAIFIGDATVSVATGFQLDDDQTISFTALANTAVFGIVAAGTEPAHVIRVN</sequence>
<comment type="caution">
    <text evidence="1">The sequence shown here is derived from an EMBL/GenBank/DDBJ whole genome shotgun (WGS) entry which is preliminary data.</text>
</comment>
<dbReference type="AlphaFoldDB" id="A0A0F9NTG1"/>